<reference evidence="1 2" key="1">
    <citation type="submission" date="2019-04" db="EMBL/GenBank/DDBJ databases">
        <title>Draft genome of the big-headed turtle Platysternon megacephalum.</title>
        <authorList>
            <person name="Gong S."/>
        </authorList>
    </citation>
    <scope>NUCLEOTIDE SEQUENCE [LARGE SCALE GENOMIC DNA]</scope>
    <source>
        <strain evidence="1">DO16091913</strain>
        <tissue evidence="1">Muscle</tissue>
    </source>
</reference>
<dbReference type="Proteomes" id="UP000297703">
    <property type="component" value="Unassembled WGS sequence"/>
</dbReference>
<accession>A0A4D9ET70</accession>
<proteinExistence type="predicted"/>
<evidence type="ECO:0000313" key="2">
    <source>
        <dbReference type="Proteomes" id="UP000297703"/>
    </source>
</evidence>
<evidence type="ECO:0000313" key="1">
    <source>
        <dbReference type="EMBL" id="TFK10428.1"/>
    </source>
</evidence>
<keyword evidence="2" id="KW-1185">Reference proteome</keyword>
<sequence>MLKQKNNVGLEDVCAHKSFGVKPQHERDGSWVDIDADPDAEVNMMWKEHITLESAQRAKLVMTKVSAPQVSVYMQKRQ</sequence>
<dbReference type="EMBL" id="QXTE01000040">
    <property type="protein sequence ID" value="TFK10428.1"/>
    <property type="molecule type" value="Genomic_DNA"/>
</dbReference>
<dbReference type="AlphaFoldDB" id="A0A4D9ET70"/>
<reference evidence="1 2" key="2">
    <citation type="submission" date="2019-04" db="EMBL/GenBank/DDBJ databases">
        <title>The genome sequence of big-headed turtle.</title>
        <authorList>
            <person name="Gong S."/>
        </authorList>
    </citation>
    <scope>NUCLEOTIDE SEQUENCE [LARGE SCALE GENOMIC DNA]</scope>
    <source>
        <strain evidence="1">DO16091913</strain>
        <tissue evidence="1">Muscle</tissue>
    </source>
</reference>
<protein>
    <submittedName>
        <fullName evidence="1">Putative phospholipid-transporting ATPase IB</fullName>
    </submittedName>
</protein>
<comment type="caution">
    <text evidence="1">The sequence shown here is derived from an EMBL/GenBank/DDBJ whole genome shotgun (WGS) entry which is preliminary data.</text>
</comment>
<gene>
    <name evidence="1" type="ORF">DR999_PMT06346</name>
</gene>
<organism evidence="1 2">
    <name type="scientific">Platysternon megacephalum</name>
    <name type="common">big-headed turtle</name>
    <dbReference type="NCBI Taxonomy" id="55544"/>
    <lineage>
        <taxon>Eukaryota</taxon>
        <taxon>Metazoa</taxon>
        <taxon>Chordata</taxon>
        <taxon>Craniata</taxon>
        <taxon>Vertebrata</taxon>
        <taxon>Euteleostomi</taxon>
        <taxon>Archelosauria</taxon>
        <taxon>Testudinata</taxon>
        <taxon>Testudines</taxon>
        <taxon>Cryptodira</taxon>
        <taxon>Durocryptodira</taxon>
        <taxon>Testudinoidea</taxon>
        <taxon>Platysternidae</taxon>
        <taxon>Platysternon</taxon>
    </lineage>
</organism>
<name>A0A4D9ET70_9SAUR</name>